<dbReference type="OrthoDB" id="5243643at2"/>
<evidence type="ECO:0000256" key="6">
    <source>
        <dbReference type="ARBA" id="ARBA00023004"/>
    </source>
</evidence>
<evidence type="ECO:0000259" key="9">
    <source>
        <dbReference type="PROSITE" id="PS51296"/>
    </source>
</evidence>
<keyword evidence="7" id="KW-0411">Iron-sulfur</keyword>
<evidence type="ECO:0000313" key="10">
    <source>
        <dbReference type="EMBL" id="GCE44254.1"/>
    </source>
</evidence>
<protein>
    <submittedName>
        <fullName evidence="10">Large subunit naph/bph dioxygenase</fullName>
    </submittedName>
</protein>
<dbReference type="PROSITE" id="PS51296">
    <property type="entry name" value="RIESKE"/>
    <property type="match status" value="1"/>
</dbReference>
<keyword evidence="4 10" id="KW-0223">Dioxygenase</keyword>
<dbReference type="SUPFAM" id="SSF55961">
    <property type="entry name" value="Bet v1-like"/>
    <property type="match status" value="1"/>
</dbReference>
<gene>
    <name evidence="10" type="ORF">Rhow_008552</name>
</gene>
<dbReference type="Gene3D" id="2.102.10.10">
    <property type="entry name" value="Rieske [2Fe-2S] iron-sulphur domain"/>
    <property type="match status" value="1"/>
</dbReference>
<comment type="similarity">
    <text evidence="1">Belongs to the bacterial ring-hydroxylating dioxygenase alpha subunit family.</text>
</comment>
<evidence type="ECO:0000256" key="7">
    <source>
        <dbReference type="ARBA" id="ARBA00023014"/>
    </source>
</evidence>
<keyword evidence="3" id="KW-0479">Metal-binding</keyword>
<keyword evidence="5" id="KW-0560">Oxidoreductase</keyword>
<comment type="caution">
    <text evidence="10">The sequence shown here is derived from an EMBL/GenBank/DDBJ whole genome shotgun (WGS) entry which is preliminary data.</text>
</comment>
<dbReference type="Gene3D" id="3.90.380.10">
    <property type="entry name" value="Naphthalene 1,2-dioxygenase Alpha Subunit, Chain A, domain 1"/>
    <property type="match status" value="2"/>
</dbReference>
<evidence type="ECO:0000256" key="3">
    <source>
        <dbReference type="ARBA" id="ARBA00022723"/>
    </source>
</evidence>
<reference evidence="10 11" key="1">
    <citation type="submission" date="2018-11" db="EMBL/GenBank/DDBJ databases">
        <title>Microbial catabolism of amino acid.</title>
        <authorList>
            <person name="Hibi M."/>
            <person name="Ogawa J."/>
        </authorList>
    </citation>
    <scope>NUCLEOTIDE SEQUENCE [LARGE SCALE GENOMIC DNA]</scope>
    <source>
        <strain evidence="10 11">C31-06</strain>
    </source>
</reference>
<dbReference type="GO" id="GO:0005506">
    <property type="term" value="F:iron ion binding"/>
    <property type="evidence" value="ECO:0007669"/>
    <property type="project" value="InterPro"/>
</dbReference>
<feature type="domain" description="Rieske" evidence="9">
    <location>
        <begin position="45"/>
        <end position="128"/>
    </location>
</feature>
<keyword evidence="11" id="KW-1185">Reference proteome</keyword>
<dbReference type="InterPro" id="IPR015879">
    <property type="entry name" value="Ring_hydroxy_dOase_asu_C_dom"/>
</dbReference>
<dbReference type="GO" id="GO:0051213">
    <property type="term" value="F:dioxygenase activity"/>
    <property type="evidence" value="ECO:0007669"/>
    <property type="project" value="UniProtKB-KW"/>
</dbReference>
<evidence type="ECO:0000313" key="11">
    <source>
        <dbReference type="Proteomes" id="UP000287519"/>
    </source>
</evidence>
<dbReference type="GO" id="GO:0016705">
    <property type="term" value="F:oxidoreductase activity, acting on paired donors, with incorporation or reduction of molecular oxygen"/>
    <property type="evidence" value="ECO:0007669"/>
    <property type="project" value="UniProtKB-ARBA"/>
</dbReference>
<dbReference type="GO" id="GO:0051537">
    <property type="term" value="F:2 iron, 2 sulfur cluster binding"/>
    <property type="evidence" value="ECO:0007669"/>
    <property type="project" value="UniProtKB-KW"/>
</dbReference>
<evidence type="ECO:0000256" key="2">
    <source>
        <dbReference type="ARBA" id="ARBA00022714"/>
    </source>
</evidence>
<dbReference type="SUPFAM" id="SSF50022">
    <property type="entry name" value="ISP domain"/>
    <property type="match status" value="1"/>
</dbReference>
<dbReference type="Proteomes" id="UP000287519">
    <property type="component" value="Unassembled WGS sequence"/>
</dbReference>
<sequence>MVSAEKVDSYSKYVDYDNGLIDRKIMSDPEIYKQEMERIFARAWLFLCHESQIPNAGDFFQTYMGEDRVIVSRARDMSINVLLNTCPHRGNMVCRQDSGNTSSFMCAYHGWTFDSSGSLIGLPGSKGLFHGTLDREKWGLRRAAQVESYNGFIFATLDPKAPTFHDYLGPAGRFSMDAFTDYGELEVIPGVIKHRVPCNWKMAMENTTDYYHVSVAHVAALNLMGVFELLEEDMERPGVVILGDYGHVADATTHDGPVRHVNIFPNALGFVETYQSFIVRHPRGPMETEMWYFSLVDKNATPEHRESIRLRAARNLGPAGLIEQEDAENWELSSKASQSTAMRRSALNYQMGLGHGTVRDDGVTPYARIDDEPIANDHYMRWGYRSWAEWMDADDWPMLEQIRTNPGEA</sequence>
<accession>A0A402CKX9</accession>
<dbReference type="PANTHER" id="PTHR43756:SF1">
    <property type="entry name" value="3-PHENYLPROPIONATE_CINNAMIC ACID DIOXYGENASE SUBUNIT ALPHA"/>
    <property type="match status" value="1"/>
</dbReference>
<keyword evidence="2" id="KW-0001">2Fe-2S</keyword>
<dbReference type="PRINTS" id="PR00090">
    <property type="entry name" value="RNGDIOXGNASE"/>
</dbReference>
<dbReference type="Pfam" id="PF00355">
    <property type="entry name" value="Rieske"/>
    <property type="match status" value="1"/>
</dbReference>
<dbReference type="Pfam" id="PF00848">
    <property type="entry name" value="Ring_hydroxyl_A"/>
    <property type="match status" value="2"/>
</dbReference>
<keyword evidence="6" id="KW-0408">Iron</keyword>
<dbReference type="PANTHER" id="PTHR43756">
    <property type="entry name" value="CHOLINE MONOOXYGENASE, CHLOROPLASTIC"/>
    <property type="match status" value="1"/>
</dbReference>
<evidence type="ECO:0000256" key="5">
    <source>
        <dbReference type="ARBA" id="ARBA00023002"/>
    </source>
</evidence>
<name>A0A402CKX9_RHOWR</name>
<keyword evidence="8" id="KW-0520">NAD</keyword>
<dbReference type="InterPro" id="IPR001663">
    <property type="entry name" value="Rng_hydr_dOase-A"/>
</dbReference>
<evidence type="ECO:0000256" key="4">
    <source>
        <dbReference type="ARBA" id="ARBA00022964"/>
    </source>
</evidence>
<evidence type="ECO:0000256" key="1">
    <source>
        <dbReference type="ARBA" id="ARBA00008751"/>
    </source>
</evidence>
<proteinExistence type="inferred from homology"/>
<evidence type="ECO:0000256" key="8">
    <source>
        <dbReference type="ARBA" id="ARBA00023027"/>
    </source>
</evidence>
<organism evidence="10 11">
    <name type="scientific">Rhodococcus wratislaviensis</name>
    <name type="common">Tsukamurella wratislaviensis</name>
    <dbReference type="NCBI Taxonomy" id="44752"/>
    <lineage>
        <taxon>Bacteria</taxon>
        <taxon>Bacillati</taxon>
        <taxon>Actinomycetota</taxon>
        <taxon>Actinomycetes</taxon>
        <taxon>Mycobacteriales</taxon>
        <taxon>Nocardiaceae</taxon>
        <taxon>Rhodococcus</taxon>
    </lineage>
</organism>
<dbReference type="AlphaFoldDB" id="A0A402CKX9"/>
<dbReference type="InterPro" id="IPR015881">
    <property type="entry name" value="ARHD_Rieske_2Fe_2S"/>
</dbReference>
<dbReference type="RefSeq" id="WP_124395867.1">
    <property type="nucleotide sequence ID" value="NZ_BHYM01000089.1"/>
</dbReference>
<dbReference type="InterPro" id="IPR036922">
    <property type="entry name" value="Rieske_2Fe-2S_sf"/>
</dbReference>
<dbReference type="GO" id="GO:0004497">
    <property type="term" value="F:monooxygenase activity"/>
    <property type="evidence" value="ECO:0007669"/>
    <property type="project" value="UniProtKB-ARBA"/>
</dbReference>
<dbReference type="InterPro" id="IPR017941">
    <property type="entry name" value="Rieske_2Fe-2S"/>
</dbReference>
<dbReference type="PROSITE" id="PS00570">
    <property type="entry name" value="RING_HYDROXYL_ALPHA"/>
    <property type="match status" value="1"/>
</dbReference>
<dbReference type="EMBL" id="BHYM01000089">
    <property type="protein sequence ID" value="GCE44254.1"/>
    <property type="molecule type" value="Genomic_DNA"/>
</dbReference>